<name>A0A7S6P1A1_9PHYC</name>
<evidence type="ECO:0000313" key="1">
    <source>
        <dbReference type="EMBL" id="QOR60120.1"/>
    </source>
</evidence>
<proteinExistence type="predicted"/>
<reference evidence="1" key="1">
    <citation type="submission" date="2019-02" db="EMBL/GenBank/DDBJ databases">
        <authorList>
            <person name="Bachy C."/>
            <person name="Yung C.-M."/>
            <person name="Roux S."/>
            <person name="Sullivan M.B."/>
            <person name="Worden A.Z."/>
        </authorList>
    </citation>
    <scope>NUCLEOTIDE SEQUENCE</scope>
    <source>
        <strain evidence="1">BII-V1</strain>
    </source>
</reference>
<accession>A0A7S6P1A1</accession>
<organism evidence="1">
    <name type="scientific">Bathycoccus sp. RCC716 virus 1</name>
    <dbReference type="NCBI Taxonomy" id="2530038"/>
    <lineage>
        <taxon>Viruses</taxon>
        <taxon>Varidnaviria</taxon>
        <taxon>Bamfordvirae</taxon>
        <taxon>Nucleocytoviricota</taxon>
        <taxon>Megaviricetes</taxon>
        <taxon>Algavirales</taxon>
        <taxon>Phycodnaviridae</taxon>
        <taxon>Prasinovirus</taxon>
    </lineage>
</organism>
<protein>
    <submittedName>
        <fullName evidence="1">Uncharacterized protein</fullName>
    </submittedName>
</protein>
<sequence length="135" mass="15838">MKSIWKVCENGELDELKKRRNEIDEIIEDIPNDGDDMREDEDDLSFAVAYCKNHDMGLETFKYLYEECGYPRHCVHYAMVGAAASRNAKLINYMYNDIDEHEKENFIGDLEDELVMTDHPNPSVFIEYALFEINN</sequence>
<dbReference type="EMBL" id="MK522034">
    <property type="protein sequence ID" value="QOR60120.1"/>
    <property type="molecule type" value="Genomic_DNA"/>
</dbReference>